<dbReference type="GO" id="GO:1901982">
    <property type="term" value="F:maltose binding"/>
    <property type="evidence" value="ECO:0007669"/>
    <property type="project" value="TreeGrafter"/>
</dbReference>
<dbReference type="GO" id="GO:0055052">
    <property type="term" value="C:ATP-binding cassette (ABC) transporter complex, substrate-binding subunit-containing"/>
    <property type="evidence" value="ECO:0007669"/>
    <property type="project" value="TreeGrafter"/>
</dbReference>
<dbReference type="PROSITE" id="PS51257">
    <property type="entry name" value="PROKAR_LIPOPROTEIN"/>
    <property type="match status" value="1"/>
</dbReference>
<dbReference type="PANTHER" id="PTHR30061">
    <property type="entry name" value="MALTOSE-BINDING PERIPLASMIC PROTEIN"/>
    <property type="match status" value="1"/>
</dbReference>
<reference evidence="4" key="1">
    <citation type="journal article" date="2020" name="mSystems">
        <title>Genome- and Community-Level Interaction Insights into Carbon Utilization and Element Cycling Functions of Hydrothermarchaeota in Hydrothermal Sediment.</title>
        <authorList>
            <person name="Zhou Z."/>
            <person name="Liu Y."/>
            <person name="Xu W."/>
            <person name="Pan J."/>
            <person name="Luo Z.H."/>
            <person name="Li M."/>
        </authorList>
    </citation>
    <scope>NUCLEOTIDE SEQUENCE [LARGE SCALE GENOMIC DNA]</scope>
    <source>
        <strain evidence="4">SpSt-780</strain>
    </source>
</reference>
<evidence type="ECO:0000256" key="1">
    <source>
        <dbReference type="ARBA" id="ARBA00008520"/>
    </source>
</evidence>
<dbReference type="GO" id="GO:0015768">
    <property type="term" value="P:maltose transport"/>
    <property type="evidence" value="ECO:0007669"/>
    <property type="project" value="TreeGrafter"/>
</dbReference>
<gene>
    <name evidence="4" type="ORF">ENV67_01380</name>
</gene>
<dbReference type="AlphaFoldDB" id="A0A7C4UFH0"/>
<dbReference type="InterPro" id="IPR006059">
    <property type="entry name" value="SBP"/>
</dbReference>
<comment type="caution">
    <text evidence="4">The sequence shown here is derived from an EMBL/GenBank/DDBJ whole genome shotgun (WGS) entry which is preliminary data.</text>
</comment>
<sequence>MRNLIFISLIFFLGCVKEKREKLVIWESYNDEEHILFMKIVQDFQSKTGIKIDVQRIPFFGMESKILTSLAAKTTPDIARVDIAMVPKLAYKNAIIEITDFNKEEILEQSLTSVEIDGMIYGVPDQVNCLAVFYNKKLFEEKNIKIPENWEEFYETAKRLRDKEKGIYGFAMRNTLWWHLPFFYGFGGKLMEKGRFTLNSTECVNALTFIKKLYDEDIEAGAWKAGAVDPDMGFLNGKYAMVFNGPWKIKSLLDANFPFGIFLIPKGSFGRPTPIGGTDMVIFRNSKNYKNAIKFLQYLTSKEVQTMWANELGEIPVNKMSMNEIDFGKHPYLKVFVEGIKEAVPRPPFPDYQGVENIVNPEIEAALTGKKEIKKALDDATMRVNKEILSIQ</sequence>
<name>A0A7C4UFH0_UNCW3</name>
<keyword evidence="3" id="KW-0732">Signal</keyword>
<keyword evidence="2" id="KW-0813">Transport</keyword>
<dbReference type="GO" id="GO:0042956">
    <property type="term" value="P:maltodextrin transmembrane transport"/>
    <property type="evidence" value="ECO:0007669"/>
    <property type="project" value="TreeGrafter"/>
</dbReference>
<comment type="similarity">
    <text evidence="1">Belongs to the bacterial solute-binding protein 1 family.</text>
</comment>
<evidence type="ECO:0000256" key="2">
    <source>
        <dbReference type="ARBA" id="ARBA00022448"/>
    </source>
</evidence>
<evidence type="ECO:0000313" key="4">
    <source>
        <dbReference type="EMBL" id="HGW91178.1"/>
    </source>
</evidence>
<dbReference type="PANTHER" id="PTHR30061:SF50">
    <property type="entry name" value="MALTOSE_MALTODEXTRIN-BINDING PERIPLASMIC PROTEIN"/>
    <property type="match status" value="1"/>
</dbReference>
<protein>
    <submittedName>
        <fullName evidence="4">Extracellular solute-binding protein</fullName>
    </submittedName>
</protein>
<evidence type="ECO:0000256" key="3">
    <source>
        <dbReference type="ARBA" id="ARBA00022729"/>
    </source>
</evidence>
<dbReference type="Gene3D" id="3.40.190.10">
    <property type="entry name" value="Periplasmic binding protein-like II"/>
    <property type="match status" value="1"/>
</dbReference>
<dbReference type="EMBL" id="DTHG01000017">
    <property type="protein sequence ID" value="HGW91178.1"/>
    <property type="molecule type" value="Genomic_DNA"/>
</dbReference>
<organism evidence="4">
    <name type="scientific">candidate division WOR-3 bacterium</name>
    <dbReference type="NCBI Taxonomy" id="2052148"/>
    <lineage>
        <taxon>Bacteria</taxon>
        <taxon>Bacteria division WOR-3</taxon>
    </lineage>
</organism>
<dbReference type="SUPFAM" id="SSF53850">
    <property type="entry name" value="Periplasmic binding protein-like II"/>
    <property type="match status" value="1"/>
</dbReference>
<accession>A0A7C4UFH0</accession>
<dbReference type="Pfam" id="PF13416">
    <property type="entry name" value="SBP_bac_8"/>
    <property type="match status" value="1"/>
</dbReference>
<proteinExistence type="inferred from homology"/>